<dbReference type="InterPro" id="IPR029063">
    <property type="entry name" value="SAM-dependent_MTases_sf"/>
</dbReference>
<dbReference type="Pfam" id="PF08241">
    <property type="entry name" value="Methyltransf_11"/>
    <property type="match status" value="1"/>
</dbReference>
<dbReference type="CDD" id="cd02440">
    <property type="entry name" value="AdoMet_MTases"/>
    <property type="match status" value="1"/>
</dbReference>
<sequence>MSKHREFWNKEYKTAAHFALSEAVAGDLEKFCRFLERNYGKRFLNVTTQALDLGSGNGRNLIYLAENFGMRGVGYDISTEGVKLAEKNSENLPIKYVSRSIEGAIDLPDQSVTLVLDMMTSHFLKAKEREFLRSEILRVLKPGGWLFFKSFLADEDLHVKRLLKENAAEEEHAYIHPRSGLYEYTWTEQAMYDFFSPYFTVHKIERSHKHIRDGKANKRRSIVVYLEKPL</sequence>
<evidence type="ECO:0000313" key="2">
    <source>
        <dbReference type="EMBL" id="OGZ19313.1"/>
    </source>
</evidence>
<name>A0A1G2E0H6_9BACT</name>
<reference evidence="2 3" key="1">
    <citation type="journal article" date="2016" name="Nat. Commun.">
        <title>Thousands of microbial genomes shed light on interconnected biogeochemical processes in an aquifer system.</title>
        <authorList>
            <person name="Anantharaman K."/>
            <person name="Brown C.T."/>
            <person name="Hug L.A."/>
            <person name="Sharon I."/>
            <person name="Castelle C.J."/>
            <person name="Probst A.J."/>
            <person name="Thomas B.C."/>
            <person name="Singh A."/>
            <person name="Wilkins M.J."/>
            <person name="Karaoz U."/>
            <person name="Brodie E.L."/>
            <person name="Williams K.H."/>
            <person name="Hubbard S.S."/>
            <person name="Banfield J.F."/>
        </authorList>
    </citation>
    <scope>NUCLEOTIDE SEQUENCE [LARGE SCALE GENOMIC DNA]</scope>
</reference>
<dbReference type="SUPFAM" id="SSF53335">
    <property type="entry name" value="S-adenosyl-L-methionine-dependent methyltransferases"/>
    <property type="match status" value="1"/>
</dbReference>
<evidence type="ECO:0000313" key="3">
    <source>
        <dbReference type="Proteomes" id="UP000178106"/>
    </source>
</evidence>
<dbReference type="InterPro" id="IPR013216">
    <property type="entry name" value="Methyltransf_11"/>
</dbReference>
<proteinExistence type="predicted"/>
<protein>
    <recommendedName>
        <fullName evidence="1">Methyltransferase type 11 domain-containing protein</fullName>
    </recommendedName>
</protein>
<organism evidence="2 3">
    <name type="scientific">Candidatus Lloydbacteria bacterium RIFOXYC12_FULL_46_25</name>
    <dbReference type="NCBI Taxonomy" id="1798670"/>
    <lineage>
        <taxon>Bacteria</taxon>
        <taxon>Candidatus Lloydiibacteriota</taxon>
    </lineage>
</organism>
<dbReference type="AlphaFoldDB" id="A0A1G2E0H6"/>
<feature type="domain" description="Methyltransferase type 11" evidence="1">
    <location>
        <begin position="51"/>
        <end position="148"/>
    </location>
</feature>
<dbReference type="PANTHER" id="PTHR43861:SF1">
    <property type="entry name" value="TRANS-ACONITATE 2-METHYLTRANSFERASE"/>
    <property type="match status" value="1"/>
</dbReference>
<dbReference type="Gene3D" id="3.40.50.150">
    <property type="entry name" value="Vaccinia Virus protein VP39"/>
    <property type="match status" value="1"/>
</dbReference>
<dbReference type="GO" id="GO:0008757">
    <property type="term" value="F:S-adenosylmethionine-dependent methyltransferase activity"/>
    <property type="evidence" value="ECO:0007669"/>
    <property type="project" value="InterPro"/>
</dbReference>
<accession>A0A1G2E0H6</accession>
<dbReference type="PANTHER" id="PTHR43861">
    <property type="entry name" value="TRANS-ACONITATE 2-METHYLTRANSFERASE-RELATED"/>
    <property type="match status" value="1"/>
</dbReference>
<dbReference type="Proteomes" id="UP000178106">
    <property type="component" value="Unassembled WGS sequence"/>
</dbReference>
<evidence type="ECO:0000259" key="1">
    <source>
        <dbReference type="Pfam" id="PF08241"/>
    </source>
</evidence>
<gene>
    <name evidence="2" type="ORF">A2494_00110</name>
</gene>
<dbReference type="EMBL" id="MHLU01000059">
    <property type="protein sequence ID" value="OGZ19313.1"/>
    <property type="molecule type" value="Genomic_DNA"/>
</dbReference>
<comment type="caution">
    <text evidence="2">The sequence shown here is derived from an EMBL/GenBank/DDBJ whole genome shotgun (WGS) entry which is preliminary data.</text>
</comment>